<name>A0A845QIS0_9FIRM</name>
<comment type="subunit">
    <text evidence="3">Dimerizes in the presence of ATP but not ADP; ATP-binding is required for double-stranded (ds)DNA-binding. Interacts with DnaA.</text>
</comment>
<dbReference type="PANTHER" id="PTHR13696">
    <property type="entry name" value="P-LOOP CONTAINING NUCLEOSIDE TRIPHOSPHATE HYDROLASE"/>
    <property type="match status" value="1"/>
</dbReference>
<dbReference type="Gene3D" id="3.40.50.300">
    <property type="entry name" value="P-loop containing nucleotide triphosphate hydrolases"/>
    <property type="match status" value="1"/>
</dbReference>
<comment type="catalytic activity">
    <reaction evidence="2">
        <text>ATP + H2O = ADP + phosphate + H(+)</text>
        <dbReference type="Rhea" id="RHEA:13065"/>
        <dbReference type="ChEBI" id="CHEBI:15377"/>
        <dbReference type="ChEBI" id="CHEBI:15378"/>
        <dbReference type="ChEBI" id="CHEBI:30616"/>
        <dbReference type="ChEBI" id="CHEBI:43474"/>
        <dbReference type="ChEBI" id="CHEBI:456216"/>
    </reaction>
</comment>
<comment type="similarity">
    <text evidence="1">Belongs to the ParA family.</text>
</comment>
<evidence type="ECO:0000259" key="5">
    <source>
        <dbReference type="Pfam" id="PF13614"/>
    </source>
</evidence>
<dbReference type="FunFam" id="3.40.50.300:FF:000285">
    <property type="entry name" value="Sporulation initiation inhibitor Soj"/>
    <property type="match status" value="1"/>
</dbReference>
<dbReference type="Pfam" id="PF13614">
    <property type="entry name" value="AAA_31"/>
    <property type="match status" value="1"/>
</dbReference>
<evidence type="ECO:0000256" key="2">
    <source>
        <dbReference type="ARBA" id="ARBA00049360"/>
    </source>
</evidence>
<accession>A0A845QIS0</accession>
<protein>
    <recommendedName>
        <fullName evidence="4">Sporulation initiation inhibitor protein Soj</fullName>
    </recommendedName>
</protein>
<dbReference type="EMBL" id="QXWK01000003">
    <property type="protein sequence ID" value="NBH60587.1"/>
    <property type="molecule type" value="Genomic_DNA"/>
</dbReference>
<gene>
    <name evidence="6" type="ORF">D0435_02730</name>
</gene>
<dbReference type="SUPFAM" id="SSF52540">
    <property type="entry name" value="P-loop containing nucleoside triphosphate hydrolases"/>
    <property type="match status" value="1"/>
</dbReference>
<evidence type="ECO:0000313" key="6">
    <source>
        <dbReference type="EMBL" id="NBH60587.1"/>
    </source>
</evidence>
<reference evidence="6 7" key="1">
    <citation type="submission" date="2018-08" db="EMBL/GenBank/DDBJ databases">
        <title>Murine metabolic-syndrome-specific gut microbial biobank.</title>
        <authorList>
            <person name="Liu C."/>
        </authorList>
    </citation>
    <scope>NUCLEOTIDE SEQUENCE [LARGE SCALE GENOMIC DNA]</scope>
    <source>
        <strain evidence="6 7">28</strain>
    </source>
</reference>
<organism evidence="6 7">
    <name type="scientific">Anaerotruncus colihominis</name>
    <dbReference type="NCBI Taxonomy" id="169435"/>
    <lineage>
        <taxon>Bacteria</taxon>
        <taxon>Bacillati</taxon>
        <taxon>Bacillota</taxon>
        <taxon>Clostridia</taxon>
        <taxon>Eubacteriales</taxon>
        <taxon>Oscillospiraceae</taxon>
        <taxon>Anaerotruncus</taxon>
    </lineage>
</organism>
<dbReference type="InterPro" id="IPR027417">
    <property type="entry name" value="P-loop_NTPase"/>
</dbReference>
<evidence type="ECO:0000313" key="7">
    <source>
        <dbReference type="Proteomes" id="UP000446866"/>
    </source>
</evidence>
<dbReference type="InterPro" id="IPR025669">
    <property type="entry name" value="AAA_dom"/>
</dbReference>
<proteinExistence type="inferred from homology"/>
<evidence type="ECO:0000256" key="3">
    <source>
        <dbReference type="ARBA" id="ARBA00062323"/>
    </source>
</evidence>
<dbReference type="AlphaFoldDB" id="A0A845QIS0"/>
<dbReference type="PIRSF" id="PIRSF009320">
    <property type="entry name" value="Nuc_binding_HP_1000"/>
    <property type="match status" value="1"/>
</dbReference>
<dbReference type="Proteomes" id="UP000446866">
    <property type="component" value="Unassembled WGS sequence"/>
</dbReference>
<evidence type="ECO:0000256" key="4">
    <source>
        <dbReference type="ARBA" id="ARBA00071824"/>
    </source>
</evidence>
<dbReference type="CDD" id="cd02042">
    <property type="entry name" value="ParAB_family"/>
    <property type="match status" value="1"/>
</dbReference>
<dbReference type="PANTHER" id="PTHR13696:SF99">
    <property type="entry name" value="COBYRINIC ACID AC-DIAMIDE SYNTHASE"/>
    <property type="match status" value="1"/>
</dbReference>
<keyword evidence="7" id="KW-1185">Reference proteome</keyword>
<feature type="domain" description="AAA" evidence="5">
    <location>
        <begin position="15"/>
        <end position="187"/>
    </location>
</feature>
<sequence length="265" mass="29370">MNNELEERNMKKEAQIIALANQKGGVGKTTTCHVLAYGLADQGCKVLTIDTDPQCNLTESFNLDGDMEGTVYQLFRREKEVEDCICRINANIDLLPGSLSMAGSDMEFSFAGREYLLKEALEPIKEDYDFILVDTPPTLGIITINTLAVADGIVIPVKASKYSVQGLSQLLQTIRLVQGYYNKNLAITGVLVTQHEGRSNIRKGIKAALDKLMDAQGIRVFDSVIRNGVAIEEAQYRQTNPLTERPKASVTEDYRAFVAEFLQNI</sequence>
<dbReference type="InterPro" id="IPR050678">
    <property type="entry name" value="DNA_Partitioning_ATPase"/>
</dbReference>
<evidence type="ECO:0000256" key="1">
    <source>
        <dbReference type="ARBA" id="ARBA00006976"/>
    </source>
</evidence>
<comment type="caution">
    <text evidence="6">The sequence shown here is derived from an EMBL/GenBank/DDBJ whole genome shotgun (WGS) entry which is preliminary data.</text>
</comment>